<dbReference type="AlphaFoldDB" id="A0A179FAY1"/>
<protein>
    <submittedName>
        <fullName evidence="1">Ribonuclease H2 non-catalytic subunit</fullName>
    </submittedName>
</protein>
<evidence type="ECO:0000313" key="2">
    <source>
        <dbReference type="Proteomes" id="UP000078397"/>
    </source>
</evidence>
<organism evidence="1 2">
    <name type="scientific">Pochonia chlamydosporia 170</name>
    <dbReference type="NCBI Taxonomy" id="1380566"/>
    <lineage>
        <taxon>Eukaryota</taxon>
        <taxon>Fungi</taxon>
        <taxon>Dikarya</taxon>
        <taxon>Ascomycota</taxon>
        <taxon>Pezizomycotina</taxon>
        <taxon>Sordariomycetes</taxon>
        <taxon>Hypocreomycetidae</taxon>
        <taxon>Hypocreales</taxon>
        <taxon>Clavicipitaceae</taxon>
        <taxon>Pochonia</taxon>
    </lineage>
</organism>
<dbReference type="InterPro" id="IPR013924">
    <property type="entry name" value="RNase_H2_suC"/>
</dbReference>
<dbReference type="PANTHER" id="PTHR47204:SF1">
    <property type="entry name" value="RIBONUCLEASE H2 SUBUNIT C"/>
    <property type="match status" value="1"/>
</dbReference>
<dbReference type="OrthoDB" id="6222486at2759"/>
<evidence type="ECO:0000313" key="1">
    <source>
        <dbReference type="EMBL" id="OAQ62233.2"/>
    </source>
</evidence>
<keyword evidence="2" id="KW-1185">Reference proteome</keyword>
<reference evidence="1 2" key="1">
    <citation type="journal article" date="2016" name="PLoS Pathog.">
        <title>Biosynthesis of antibiotic leucinostatins in bio-control fungus Purpureocillium lilacinum and their inhibition on phytophthora revealed by genome mining.</title>
        <authorList>
            <person name="Wang G."/>
            <person name="Liu Z."/>
            <person name="Lin R."/>
            <person name="Li E."/>
            <person name="Mao Z."/>
            <person name="Ling J."/>
            <person name="Yang Y."/>
            <person name="Yin W.B."/>
            <person name="Xie B."/>
        </authorList>
    </citation>
    <scope>NUCLEOTIDE SEQUENCE [LARGE SCALE GENOMIC DNA]</scope>
    <source>
        <strain evidence="1">170</strain>
    </source>
</reference>
<dbReference type="CDD" id="cd09271">
    <property type="entry name" value="RNase_H2-C"/>
    <property type="match status" value="1"/>
</dbReference>
<dbReference type="GO" id="GO:0032299">
    <property type="term" value="C:ribonuclease H2 complex"/>
    <property type="evidence" value="ECO:0007669"/>
    <property type="project" value="InterPro"/>
</dbReference>
<sequence length="238" mass="26553">MSSRQNHTMSTMSSQILTITDRKVAETSAPSLLPCQIQHDGYLARAETYWAPRNVKGNTTRKAYFRGRKLQGRAVTLPDQYEGVVLQQALGNKTSHNVVVAKPQNPDGPEKPIAIQQLQTLSRFDEIIVWSQDSPENCSSDPYMRVLDEWLVSANSLMVVRSMRTRSLAHWQHSPDICDPAGNICTAVFESRDATHGHGGLKRCCSIPNQGVFLATSNGCEELQLPGHFARWPTHAWV</sequence>
<dbReference type="RefSeq" id="XP_022284172.1">
    <property type="nucleotide sequence ID" value="XM_022428542.1"/>
</dbReference>
<dbReference type="GO" id="GO:0006401">
    <property type="term" value="P:RNA catabolic process"/>
    <property type="evidence" value="ECO:0007669"/>
    <property type="project" value="InterPro"/>
</dbReference>
<name>A0A179FAY1_METCM</name>
<dbReference type="Pfam" id="PF08615">
    <property type="entry name" value="RNase_H2_suC"/>
    <property type="match status" value="1"/>
</dbReference>
<proteinExistence type="predicted"/>
<dbReference type="PANTHER" id="PTHR47204">
    <property type="entry name" value="OS02G0168900 PROTEIN"/>
    <property type="match status" value="1"/>
</dbReference>
<comment type="caution">
    <text evidence="1">The sequence shown here is derived from an EMBL/GenBank/DDBJ whole genome shotgun (WGS) entry which is preliminary data.</text>
</comment>
<gene>
    <name evidence="1" type="ORF">VFPPC_07115</name>
</gene>
<dbReference type="EMBL" id="LSBJ02000007">
    <property type="protein sequence ID" value="OAQ62233.2"/>
    <property type="molecule type" value="Genomic_DNA"/>
</dbReference>
<dbReference type="GeneID" id="28850024"/>
<dbReference type="STRING" id="1380566.A0A179FAY1"/>
<dbReference type="Proteomes" id="UP000078397">
    <property type="component" value="Unassembled WGS sequence"/>
</dbReference>
<dbReference type="KEGG" id="pchm:VFPPC_07115"/>
<dbReference type="Gene3D" id="2.40.128.680">
    <property type="match status" value="1"/>
</dbReference>
<accession>A0A179FAY1</accession>